<keyword evidence="1" id="KW-1133">Transmembrane helix</keyword>
<gene>
    <name evidence="2" type="ORF">GCM10011333_11220</name>
</gene>
<sequence>MNNDGRLAMTLSVLFAVSLATFVLTGTISGYERDENIYGSAVQTIFPVAGLAALVSGVAAVTFGIRALWSPQDR</sequence>
<dbReference type="AlphaFoldDB" id="A0A8J2TWT5"/>
<proteinExistence type="predicted"/>
<evidence type="ECO:0000256" key="1">
    <source>
        <dbReference type="SAM" id="Phobius"/>
    </source>
</evidence>
<dbReference type="Proteomes" id="UP000616114">
    <property type="component" value="Unassembled WGS sequence"/>
</dbReference>
<keyword evidence="1" id="KW-0472">Membrane</keyword>
<organism evidence="2 3">
    <name type="scientific">Sediminivirga luteola</name>
    <dbReference type="NCBI Taxonomy" id="1774748"/>
    <lineage>
        <taxon>Bacteria</taxon>
        <taxon>Bacillati</taxon>
        <taxon>Actinomycetota</taxon>
        <taxon>Actinomycetes</taxon>
        <taxon>Micrococcales</taxon>
        <taxon>Brevibacteriaceae</taxon>
        <taxon>Sediminivirga</taxon>
    </lineage>
</organism>
<protein>
    <submittedName>
        <fullName evidence="2">Uncharacterized protein</fullName>
    </submittedName>
</protein>
<feature type="transmembrane region" description="Helical" evidence="1">
    <location>
        <begin position="7"/>
        <end position="28"/>
    </location>
</feature>
<evidence type="ECO:0000313" key="3">
    <source>
        <dbReference type="Proteomes" id="UP000616114"/>
    </source>
</evidence>
<accession>A0A8J2TWT5</accession>
<reference evidence="2" key="2">
    <citation type="submission" date="2020-09" db="EMBL/GenBank/DDBJ databases">
        <authorList>
            <person name="Sun Q."/>
            <person name="Zhou Y."/>
        </authorList>
    </citation>
    <scope>NUCLEOTIDE SEQUENCE</scope>
    <source>
        <strain evidence="2">CGMCC 1.12785</strain>
    </source>
</reference>
<dbReference type="RefSeq" id="WP_188549954.1">
    <property type="nucleotide sequence ID" value="NZ_BMFY01000004.1"/>
</dbReference>
<keyword evidence="3" id="KW-1185">Reference proteome</keyword>
<feature type="transmembrane region" description="Helical" evidence="1">
    <location>
        <begin position="48"/>
        <end position="69"/>
    </location>
</feature>
<name>A0A8J2TWT5_9MICO</name>
<dbReference type="EMBL" id="BMFY01000004">
    <property type="protein sequence ID" value="GGA10254.1"/>
    <property type="molecule type" value="Genomic_DNA"/>
</dbReference>
<comment type="caution">
    <text evidence="2">The sequence shown here is derived from an EMBL/GenBank/DDBJ whole genome shotgun (WGS) entry which is preliminary data.</text>
</comment>
<evidence type="ECO:0000313" key="2">
    <source>
        <dbReference type="EMBL" id="GGA10254.1"/>
    </source>
</evidence>
<reference evidence="2" key="1">
    <citation type="journal article" date="2014" name="Int. J. Syst. Evol. Microbiol.">
        <title>Complete genome sequence of Corynebacterium casei LMG S-19264T (=DSM 44701T), isolated from a smear-ripened cheese.</title>
        <authorList>
            <consortium name="US DOE Joint Genome Institute (JGI-PGF)"/>
            <person name="Walter F."/>
            <person name="Albersmeier A."/>
            <person name="Kalinowski J."/>
            <person name="Ruckert C."/>
        </authorList>
    </citation>
    <scope>NUCLEOTIDE SEQUENCE</scope>
    <source>
        <strain evidence="2">CGMCC 1.12785</strain>
    </source>
</reference>
<keyword evidence="1" id="KW-0812">Transmembrane</keyword>